<dbReference type="Pfam" id="PF00629">
    <property type="entry name" value="MAM"/>
    <property type="match status" value="1"/>
</dbReference>
<gene>
    <name evidence="3" type="ORF">BYL167_LOCUS36740</name>
    <name evidence="4" type="ORF">BYL167_LOCUS43127</name>
    <name evidence="5" type="ORF">GIL414_LOCUS43732</name>
    <name evidence="6" type="ORF">GIL414_LOCUS45452</name>
</gene>
<dbReference type="InterPro" id="IPR000998">
    <property type="entry name" value="MAM_dom"/>
</dbReference>
<dbReference type="InterPro" id="IPR013320">
    <property type="entry name" value="ConA-like_dom_sf"/>
</dbReference>
<dbReference type="Gene3D" id="2.60.120.200">
    <property type="match status" value="1"/>
</dbReference>
<evidence type="ECO:0000259" key="2">
    <source>
        <dbReference type="Pfam" id="PF00629"/>
    </source>
</evidence>
<dbReference type="Proteomes" id="UP000681967">
    <property type="component" value="Unassembled WGS sequence"/>
</dbReference>
<dbReference type="GO" id="GO:0016020">
    <property type="term" value="C:membrane"/>
    <property type="evidence" value="ECO:0007669"/>
    <property type="project" value="InterPro"/>
</dbReference>
<protein>
    <recommendedName>
        <fullName evidence="2">MAM domain-containing protein</fullName>
    </recommendedName>
</protein>
<dbReference type="PANTHER" id="PTHR23282">
    <property type="entry name" value="APICAL ENDOSOMAL GLYCOPROTEIN PRECURSOR"/>
    <property type="match status" value="1"/>
</dbReference>
<dbReference type="AlphaFoldDB" id="A0A8S3AE49"/>
<feature type="domain" description="MAM" evidence="2">
    <location>
        <begin position="2"/>
        <end position="62"/>
    </location>
</feature>
<accession>A0A8S3AE49</accession>
<dbReference type="InterPro" id="IPR051560">
    <property type="entry name" value="MAM_domain-containing"/>
</dbReference>
<dbReference type="EMBL" id="CAJOBH010113783">
    <property type="protein sequence ID" value="CAF4675252.1"/>
    <property type="molecule type" value="Genomic_DNA"/>
</dbReference>
<proteinExistence type="predicted"/>
<feature type="non-terminal residue" evidence="4">
    <location>
        <position position="1"/>
    </location>
</feature>
<dbReference type="PANTHER" id="PTHR23282:SF101">
    <property type="entry name" value="MAM DOMAIN-CONTAINING PROTEIN"/>
    <property type="match status" value="1"/>
</dbReference>
<evidence type="ECO:0000313" key="3">
    <source>
        <dbReference type="EMBL" id="CAF4517080.1"/>
    </source>
</evidence>
<dbReference type="EMBL" id="CAJOBJ010140034">
    <property type="protein sequence ID" value="CAF4758631.1"/>
    <property type="molecule type" value="Genomic_DNA"/>
</dbReference>
<sequence length="63" mass="6925">DDFCQWKFDPTGQFNWTRHTGSTDSSGTGPTTGAGDSPFYIYIEASYPRVEGDRAGLISPYIS</sequence>
<feature type="non-terminal residue" evidence="4">
    <location>
        <position position="63"/>
    </location>
</feature>
<evidence type="ECO:0000313" key="5">
    <source>
        <dbReference type="EMBL" id="CAF4717956.1"/>
    </source>
</evidence>
<organism evidence="4 7">
    <name type="scientific">Rotaria magnacalcarata</name>
    <dbReference type="NCBI Taxonomy" id="392030"/>
    <lineage>
        <taxon>Eukaryota</taxon>
        <taxon>Metazoa</taxon>
        <taxon>Spiralia</taxon>
        <taxon>Gnathifera</taxon>
        <taxon>Rotifera</taxon>
        <taxon>Eurotatoria</taxon>
        <taxon>Bdelloidea</taxon>
        <taxon>Philodinida</taxon>
        <taxon>Philodinidae</taxon>
        <taxon>Rotaria</taxon>
    </lineage>
</organism>
<evidence type="ECO:0000313" key="4">
    <source>
        <dbReference type="EMBL" id="CAF4675252.1"/>
    </source>
</evidence>
<feature type="region of interest" description="Disordered" evidence="1">
    <location>
        <begin position="15"/>
        <end position="34"/>
    </location>
</feature>
<reference evidence="4" key="1">
    <citation type="submission" date="2021-02" db="EMBL/GenBank/DDBJ databases">
        <authorList>
            <person name="Nowell W R."/>
        </authorList>
    </citation>
    <scope>NUCLEOTIDE SEQUENCE</scope>
</reference>
<evidence type="ECO:0000313" key="7">
    <source>
        <dbReference type="Proteomes" id="UP000681967"/>
    </source>
</evidence>
<dbReference type="Proteomes" id="UP000681720">
    <property type="component" value="Unassembled WGS sequence"/>
</dbReference>
<name>A0A8S3AE49_9BILA</name>
<evidence type="ECO:0000256" key="1">
    <source>
        <dbReference type="SAM" id="MobiDB-lite"/>
    </source>
</evidence>
<dbReference type="SUPFAM" id="SSF49899">
    <property type="entry name" value="Concanavalin A-like lectins/glucanases"/>
    <property type="match status" value="1"/>
</dbReference>
<evidence type="ECO:0000313" key="6">
    <source>
        <dbReference type="EMBL" id="CAF4758631.1"/>
    </source>
</evidence>
<feature type="compositionally biased region" description="Low complexity" evidence="1">
    <location>
        <begin position="20"/>
        <end position="34"/>
    </location>
</feature>
<dbReference type="EMBL" id="CAJOBJ010130257">
    <property type="protein sequence ID" value="CAF4717956.1"/>
    <property type="molecule type" value="Genomic_DNA"/>
</dbReference>
<dbReference type="EMBL" id="CAJOBH010080992">
    <property type="protein sequence ID" value="CAF4517080.1"/>
    <property type="molecule type" value="Genomic_DNA"/>
</dbReference>
<comment type="caution">
    <text evidence="4">The sequence shown here is derived from an EMBL/GenBank/DDBJ whole genome shotgun (WGS) entry which is preliminary data.</text>
</comment>